<accession>A0A540W8M7</accession>
<gene>
    <name evidence="3" type="ORF">E6W39_28035</name>
</gene>
<dbReference type="Proteomes" id="UP000319103">
    <property type="component" value="Unassembled WGS sequence"/>
</dbReference>
<dbReference type="SUPFAM" id="SSF109854">
    <property type="entry name" value="DinB/YfiT-like putative metalloenzymes"/>
    <property type="match status" value="1"/>
</dbReference>
<proteinExistence type="predicted"/>
<dbReference type="InterPro" id="IPR017517">
    <property type="entry name" value="Maleyloyr_isom"/>
</dbReference>
<evidence type="ECO:0000313" key="4">
    <source>
        <dbReference type="Proteomes" id="UP000319103"/>
    </source>
</evidence>
<dbReference type="NCBIfam" id="TIGR03083">
    <property type="entry name" value="maleylpyruvate isomerase family mycothiol-dependent enzyme"/>
    <property type="match status" value="1"/>
</dbReference>
<keyword evidence="3" id="KW-0670">Pyruvate</keyword>
<feature type="region of interest" description="Disordered" evidence="1">
    <location>
        <begin position="211"/>
        <end position="231"/>
    </location>
</feature>
<dbReference type="InterPro" id="IPR034660">
    <property type="entry name" value="DinB/YfiT-like"/>
</dbReference>
<feature type="domain" description="Mycothiol-dependent maleylpyruvate isomerase metal-binding" evidence="2">
    <location>
        <begin position="15"/>
        <end position="99"/>
    </location>
</feature>
<comment type="caution">
    <text evidence="3">The sequence shown here is derived from an EMBL/GenBank/DDBJ whole genome shotgun (WGS) entry which is preliminary data.</text>
</comment>
<sequence length="231" mass="25547">MDASSEDLWPVIHVERRALLEDVRQLAPAQWTVMSLCAGRTVRDVLAHLAATARMTQADFVRKAVKARFNFRRMTDRDIHEFTRGRPSATVKAFEMLVDSVEHPRGPDATWLGETVVHAEDIRRPLGIAHEYPMAALTTCADFYRRSNFLIGGKKRVAGLKLTATDTDWSAGEGPEVRGPMLDLLLVITGRPAGLAALSGDGVEIVTERMPSQEVAGDRPHRRGMPKGIQV</sequence>
<dbReference type="GO" id="GO:0046872">
    <property type="term" value="F:metal ion binding"/>
    <property type="evidence" value="ECO:0007669"/>
    <property type="project" value="InterPro"/>
</dbReference>
<dbReference type="GO" id="GO:0016853">
    <property type="term" value="F:isomerase activity"/>
    <property type="evidence" value="ECO:0007669"/>
    <property type="project" value="UniProtKB-KW"/>
</dbReference>
<keyword evidence="3" id="KW-0413">Isomerase</keyword>
<evidence type="ECO:0000259" key="2">
    <source>
        <dbReference type="Pfam" id="PF11716"/>
    </source>
</evidence>
<reference evidence="3 4" key="1">
    <citation type="submission" date="2019-06" db="EMBL/GenBank/DDBJ databases">
        <title>Description of Kitasatospora acidophila sp. nov. isolated from pine grove soil, and reclassification of Streptomyces novaecaesareae to Kitasatospora novaeceasareae comb. nov.</title>
        <authorList>
            <person name="Kim M.J."/>
        </authorList>
    </citation>
    <scope>NUCLEOTIDE SEQUENCE [LARGE SCALE GENOMIC DNA]</scope>
    <source>
        <strain evidence="3 4">MMS16-CNU292</strain>
    </source>
</reference>
<evidence type="ECO:0000256" key="1">
    <source>
        <dbReference type="SAM" id="MobiDB-lite"/>
    </source>
</evidence>
<dbReference type="InterPro" id="IPR024344">
    <property type="entry name" value="MDMPI_metal-binding"/>
</dbReference>
<name>A0A540W8M7_9ACTN</name>
<dbReference type="EMBL" id="VIGB01000003">
    <property type="protein sequence ID" value="TQF05379.1"/>
    <property type="molecule type" value="Genomic_DNA"/>
</dbReference>
<dbReference type="AlphaFoldDB" id="A0A540W8M7"/>
<organism evidence="3 4">
    <name type="scientific">Kitasatospora acidiphila</name>
    <dbReference type="NCBI Taxonomy" id="2567942"/>
    <lineage>
        <taxon>Bacteria</taxon>
        <taxon>Bacillati</taxon>
        <taxon>Actinomycetota</taxon>
        <taxon>Actinomycetes</taxon>
        <taxon>Kitasatosporales</taxon>
        <taxon>Streptomycetaceae</taxon>
        <taxon>Kitasatospora</taxon>
    </lineage>
</organism>
<evidence type="ECO:0000313" key="3">
    <source>
        <dbReference type="EMBL" id="TQF05379.1"/>
    </source>
</evidence>
<dbReference type="Pfam" id="PF11716">
    <property type="entry name" value="MDMPI_N"/>
    <property type="match status" value="1"/>
</dbReference>
<protein>
    <submittedName>
        <fullName evidence="3">Maleylpyruvate isomerase family mycothiol-dependent enzyme</fullName>
    </submittedName>
</protein>
<keyword evidence="4" id="KW-1185">Reference proteome</keyword>
<dbReference type="OrthoDB" id="5178565at2"/>
<dbReference type="Gene3D" id="1.20.120.450">
    <property type="entry name" value="dinb family like domain"/>
    <property type="match status" value="1"/>
</dbReference>
<dbReference type="RefSeq" id="WP_141635860.1">
    <property type="nucleotide sequence ID" value="NZ_VIGB01000003.1"/>
</dbReference>